<organism evidence="1 2">
    <name type="scientific">Pseudomonas monteilii</name>
    <dbReference type="NCBI Taxonomy" id="76759"/>
    <lineage>
        <taxon>Bacteria</taxon>
        <taxon>Pseudomonadati</taxon>
        <taxon>Pseudomonadota</taxon>
        <taxon>Gammaproteobacteria</taxon>
        <taxon>Pseudomonadales</taxon>
        <taxon>Pseudomonadaceae</taxon>
        <taxon>Pseudomonas</taxon>
    </lineage>
</organism>
<name>A0A399M6G8_9PSED</name>
<dbReference type="Proteomes" id="UP000265875">
    <property type="component" value="Unassembled WGS sequence"/>
</dbReference>
<reference evidence="1 2" key="1">
    <citation type="submission" date="2018-08" db="EMBL/GenBank/DDBJ databases">
        <title>Draft genome sequence of the cyanotroph, Pseudomonas monteilii BCN3.</title>
        <authorList>
            <person name="Jones L.B."/>
            <person name="Kunz D.A."/>
        </authorList>
    </citation>
    <scope>NUCLEOTIDE SEQUENCE [LARGE SCALE GENOMIC DNA]</scope>
    <source>
        <strain evidence="1 2">BCN3</strain>
    </source>
</reference>
<comment type="caution">
    <text evidence="1">The sequence shown here is derived from an EMBL/GenBank/DDBJ whole genome shotgun (WGS) entry which is preliminary data.</text>
</comment>
<dbReference type="EMBL" id="QWLL01000030">
    <property type="protein sequence ID" value="RII77351.1"/>
    <property type="molecule type" value="Genomic_DNA"/>
</dbReference>
<evidence type="ECO:0000313" key="1">
    <source>
        <dbReference type="EMBL" id="RII77351.1"/>
    </source>
</evidence>
<evidence type="ECO:0000313" key="2">
    <source>
        <dbReference type="Proteomes" id="UP000265875"/>
    </source>
</evidence>
<accession>A0A399M6G8</accession>
<protein>
    <submittedName>
        <fullName evidence="1">Uncharacterized protein</fullName>
    </submittedName>
</protein>
<proteinExistence type="predicted"/>
<dbReference type="RefSeq" id="WP_119369906.1">
    <property type="nucleotide sequence ID" value="NZ_QWLL01000030.1"/>
</dbReference>
<dbReference type="GeneID" id="72420491"/>
<sequence>MLITSATPQELVDWFHTRQEDQRIMCVMLAPELEDQQKLKELTLRFAAADAWLGSEVAFILLDPNGDSAVGLNRGMGEVGAFSGTAFPLRDTTGFRDLTDDWAHHREHVAQTSARGMARFVPEFMEIFGVNPQDLPCLSLVVQGVDESIVLSLGEDWTVDDLKAHLQKIRKIVDGAPNFKNEISSMAGLLPQSLERIQDLVNSISAKVAQASKILDQVLRRHNGNDDDRKMVASYVGQGCQGRVILESVLARFSFKDSEKFLRDEQITRLLKLADELDSRRAPLIELQRGGLFIPSVAELAQHWVESRDKLFEELQGLLPAKQVATTRINRSQLTRLKSVLEFVNTSGDVVSKAVAAYDWITKLTGKGG</sequence>
<dbReference type="AlphaFoldDB" id="A0A399M6G8"/>
<gene>
    <name evidence="1" type="ORF">D0894_12115</name>
</gene>